<feature type="transmembrane region" description="Helical" evidence="5">
    <location>
        <begin position="116"/>
        <end position="135"/>
    </location>
</feature>
<feature type="transmembrane region" description="Helical" evidence="5">
    <location>
        <begin position="306"/>
        <end position="324"/>
    </location>
</feature>
<reference evidence="7 8" key="2">
    <citation type="submission" date="2018-11" db="EMBL/GenBank/DDBJ databases">
        <authorList>
            <consortium name="Pathogen Informatics"/>
        </authorList>
    </citation>
    <scope>NUCLEOTIDE SEQUENCE [LARGE SCALE GENOMIC DNA]</scope>
</reference>
<dbReference type="InterPro" id="IPR037185">
    <property type="entry name" value="EmrE-like"/>
</dbReference>
<dbReference type="WBParaSite" id="BPAG_0001223101-mRNA-1">
    <property type="protein sequence ID" value="BPAG_0001223101-mRNA-1"/>
    <property type="gene ID" value="BPAG_0001223101"/>
</dbReference>
<feature type="transmembrane region" description="Helical" evidence="5">
    <location>
        <begin position="267"/>
        <end position="286"/>
    </location>
</feature>
<keyword evidence="8" id="KW-1185">Reference proteome</keyword>
<organism evidence="9">
    <name type="scientific">Brugia pahangi</name>
    <name type="common">Filarial nematode worm</name>
    <dbReference type="NCBI Taxonomy" id="6280"/>
    <lineage>
        <taxon>Eukaryota</taxon>
        <taxon>Metazoa</taxon>
        <taxon>Ecdysozoa</taxon>
        <taxon>Nematoda</taxon>
        <taxon>Chromadorea</taxon>
        <taxon>Rhabditida</taxon>
        <taxon>Spirurina</taxon>
        <taxon>Spiruromorpha</taxon>
        <taxon>Filarioidea</taxon>
        <taxon>Onchocercidae</taxon>
        <taxon>Brugia</taxon>
    </lineage>
</organism>
<comment type="subcellular location">
    <subcellularLocation>
        <location evidence="1">Membrane</location>
        <topology evidence="1">Multi-pass membrane protein</topology>
    </subcellularLocation>
</comment>
<keyword evidence="2 5" id="KW-0812">Transmembrane</keyword>
<name>A0A0N4TTZ2_BRUPA</name>
<gene>
    <name evidence="7" type="ORF">BPAG_LOCUS12193</name>
</gene>
<feature type="transmembrane region" description="Helical" evidence="5">
    <location>
        <begin position="180"/>
        <end position="200"/>
    </location>
</feature>
<feature type="transmembrane region" description="Helical" evidence="5">
    <location>
        <begin position="331"/>
        <end position="350"/>
    </location>
</feature>
<dbReference type="STRING" id="6280.A0A0N4TTZ2"/>
<dbReference type="InterPro" id="IPR004853">
    <property type="entry name" value="Sugar_P_trans_dom"/>
</dbReference>
<dbReference type="PANTHER" id="PTHR11132">
    <property type="entry name" value="SOLUTE CARRIER FAMILY 35"/>
    <property type="match status" value="1"/>
</dbReference>
<evidence type="ECO:0000256" key="3">
    <source>
        <dbReference type="ARBA" id="ARBA00022989"/>
    </source>
</evidence>
<keyword evidence="3 5" id="KW-1133">Transmembrane helix</keyword>
<reference evidence="9" key="1">
    <citation type="submission" date="2017-02" db="UniProtKB">
        <authorList>
            <consortium name="WormBaseParasite"/>
        </authorList>
    </citation>
    <scope>IDENTIFICATION</scope>
</reference>
<feature type="transmembrane region" description="Helical" evidence="5">
    <location>
        <begin position="207"/>
        <end position="228"/>
    </location>
</feature>
<dbReference type="Pfam" id="PF03151">
    <property type="entry name" value="TPT"/>
    <property type="match status" value="1"/>
</dbReference>
<keyword evidence="4 5" id="KW-0472">Membrane</keyword>
<dbReference type="SUPFAM" id="SSF103481">
    <property type="entry name" value="Multidrug resistance efflux transporter EmrE"/>
    <property type="match status" value="1"/>
</dbReference>
<protein>
    <submittedName>
        <fullName evidence="9">TPT domain-containing protein</fullName>
    </submittedName>
</protein>
<accession>A0A0N4TTZ2</accession>
<proteinExistence type="predicted"/>
<dbReference type="Proteomes" id="UP000278627">
    <property type="component" value="Unassembled WGS sequence"/>
</dbReference>
<dbReference type="AlphaFoldDB" id="A0A0N4TTZ2"/>
<evidence type="ECO:0000313" key="7">
    <source>
        <dbReference type="EMBL" id="VDN93379.1"/>
    </source>
</evidence>
<feature type="domain" description="Sugar phosphate transporter" evidence="6">
    <location>
        <begin position="91"/>
        <end position="380"/>
    </location>
</feature>
<evidence type="ECO:0000256" key="4">
    <source>
        <dbReference type="ARBA" id="ARBA00023136"/>
    </source>
</evidence>
<dbReference type="GO" id="GO:0016020">
    <property type="term" value="C:membrane"/>
    <property type="evidence" value="ECO:0007669"/>
    <property type="project" value="UniProtKB-SubCell"/>
</dbReference>
<evidence type="ECO:0000313" key="8">
    <source>
        <dbReference type="Proteomes" id="UP000278627"/>
    </source>
</evidence>
<evidence type="ECO:0000313" key="9">
    <source>
        <dbReference type="WBParaSite" id="BPAG_0001223101-mRNA-1"/>
    </source>
</evidence>
<sequence length="409" mass="47524">MECVMAFFTEGGMVDFFQNGLINKFEFFLRWRMYVLYISTNSHFWRIRLHRKNLEIFIDGVILGMRNRSGNEGKEGEIPDSANMWNILAGVCIYYPLSIGLTFFQKWFIKSYEFPLLVVTCHYVIKYFFAMIIRFVMEYRADRRTRISFKDQLQWLVPIGICASLDIGLSNWGLKYVTVSFFTMAKSSSILFMVTFALLLHLERWRPVLIISAGLITFGLFLFTWRSAQFELRGLLLIELAAACTGLRWTVSQIIMQGEEKLLKHPLDMVAYVQPWMFLAILPLFFMYEGSQLSFDKVTHYLNEHAPFYVLFFISFGGLLAFAMEMAEYLLLVYTSGITLNIFGIIKEVVTLSLAHFINGDYFSLVNTIGLLLCFSGMLLHAFSKRTLLKARTKSRMPDRRRLLTDVDA</sequence>
<feature type="transmembrane region" description="Helical" evidence="5">
    <location>
        <begin position="84"/>
        <end position="104"/>
    </location>
</feature>
<evidence type="ECO:0000256" key="5">
    <source>
        <dbReference type="SAM" id="Phobius"/>
    </source>
</evidence>
<dbReference type="EMBL" id="UZAD01013274">
    <property type="protein sequence ID" value="VDN93379.1"/>
    <property type="molecule type" value="Genomic_DNA"/>
</dbReference>
<evidence type="ECO:0000256" key="1">
    <source>
        <dbReference type="ARBA" id="ARBA00004141"/>
    </source>
</evidence>
<evidence type="ECO:0000256" key="2">
    <source>
        <dbReference type="ARBA" id="ARBA00022692"/>
    </source>
</evidence>
<dbReference type="InterPro" id="IPR050186">
    <property type="entry name" value="TPT_transporter"/>
</dbReference>
<evidence type="ECO:0000259" key="6">
    <source>
        <dbReference type="Pfam" id="PF03151"/>
    </source>
</evidence>
<feature type="transmembrane region" description="Helical" evidence="5">
    <location>
        <begin position="362"/>
        <end position="383"/>
    </location>
</feature>